<gene>
    <name evidence="1" type="ORF">A4A49_08300</name>
</gene>
<organism evidence="1 2">
    <name type="scientific">Nicotiana attenuata</name>
    <name type="common">Coyote tobacco</name>
    <dbReference type="NCBI Taxonomy" id="49451"/>
    <lineage>
        <taxon>Eukaryota</taxon>
        <taxon>Viridiplantae</taxon>
        <taxon>Streptophyta</taxon>
        <taxon>Embryophyta</taxon>
        <taxon>Tracheophyta</taxon>
        <taxon>Spermatophyta</taxon>
        <taxon>Magnoliopsida</taxon>
        <taxon>eudicotyledons</taxon>
        <taxon>Gunneridae</taxon>
        <taxon>Pentapetalae</taxon>
        <taxon>asterids</taxon>
        <taxon>lamiids</taxon>
        <taxon>Solanales</taxon>
        <taxon>Solanaceae</taxon>
        <taxon>Nicotianoideae</taxon>
        <taxon>Nicotianeae</taxon>
        <taxon>Nicotiana</taxon>
    </lineage>
</organism>
<name>A0A1J6ISM4_NICAT</name>
<sequence>MDEMILDRFSSGDATGWIYRAERYFHFLGFSEEYWLPLPYFYLEGAALVWFDWLYQNKQFYDWNHFKEKLKLHFRAPTFTSPVRMAYTQVCPVPSMSTVPISIAFASDLYAGHSKADQVFDKNSQGEQPHSQTDSSSDAKELLNECIYHSEDGEFKVLATSILAESLFNTNNDPKVDDAYSNAHFIAPLMVVYLVADKSARLPFPVTQMLGGNTESVEIDLLDTIQPKESANKEGAWLRNIADIVFDKSLELKTTKLQCQFANVALLETAKYVSTEILSALFDEPMENEGVTSLLIHTTVADEDDEIVEQVQLSGYPHGFQVPNIAAASSGCKHVSWRVDLIISLQLQHFPIKFNCCKGFITSHISLLLLASDKMVDSTPARSERLNFIDPSANFFIVTIRATASDLCAWDPGISFKSKSLTGYTVNGEPLLLMGSTCIFFFFAYATSMTQVWEPGQQWLHNHYWTCYFTRPTTDFSADALAISPYLGVVIDATGKVLRERTAQVLQGVIVGQTGVNLGAQVNFALIVVFDLGGGPSDAPILEDSDGVLEAILKAIANLSICIAPLSVDNFCFHQLKATIHDITKSEYGLSLYEFYFIIESHSTDNIRVTCAFFIESYSADITRGTSAPGELQRKMKGSSNIDTTACLGKFDTLDIHPEVEGIVESIVESFSTLSRKSNGQLINMDLRVGMLENKCWQGNCASRSKNCYCPQNTYVL</sequence>
<accession>A0A1J6ISM4</accession>
<comment type="caution">
    <text evidence="1">The sequence shown here is derived from an EMBL/GenBank/DDBJ whole genome shotgun (WGS) entry which is preliminary data.</text>
</comment>
<protein>
    <submittedName>
        <fullName evidence="1">Uncharacterized protein</fullName>
    </submittedName>
</protein>
<keyword evidence="2" id="KW-1185">Reference proteome</keyword>
<dbReference type="AlphaFoldDB" id="A0A1J6ISM4"/>
<proteinExistence type="predicted"/>
<dbReference type="Proteomes" id="UP000187609">
    <property type="component" value="Unassembled WGS sequence"/>
</dbReference>
<dbReference type="Gramene" id="OIT01819">
    <property type="protein sequence ID" value="OIT01819"/>
    <property type="gene ID" value="A4A49_08300"/>
</dbReference>
<reference evidence="1" key="1">
    <citation type="submission" date="2016-11" db="EMBL/GenBank/DDBJ databases">
        <title>The genome of Nicotiana attenuata.</title>
        <authorList>
            <person name="Xu S."/>
            <person name="Brockmoeller T."/>
            <person name="Gaquerel E."/>
            <person name="Navarro A."/>
            <person name="Kuhl H."/>
            <person name="Gase K."/>
            <person name="Ling Z."/>
            <person name="Zhou W."/>
            <person name="Kreitzer C."/>
            <person name="Stanke M."/>
            <person name="Tang H."/>
            <person name="Lyons E."/>
            <person name="Pandey P."/>
            <person name="Pandey S.P."/>
            <person name="Timmermann B."/>
            <person name="Baldwin I.T."/>
        </authorList>
    </citation>
    <scope>NUCLEOTIDE SEQUENCE [LARGE SCALE GENOMIC DNA]</scope>
    <source>
        <strain evidence="1">UT</strain>
    </source>
</reference>
<dbReference type="SMR" id="A0A1J6ISM4"/>
<evidence type="ECO:0000313" key="2">
    <source>
        <dbReference type="Proteomes" id="UP000187609"/>
    </source>
</evidence>
<dbReference type="EMBL" id="MJEQ01037188">
    <property type="protein sequence ID" value="OIT01819.1"/>
    <property type="molecule type" value="Genomic_DNA"/>
</dbReference>
<evidence type="ECO:0000313" key="1">
    <source>
        <dbReference type="EMBL" id="OIT01819.1"/>
    </source>
</evidence>